<proteinExistence type="predicted"/>
<accession>A0A4R5ASD6</accession>
<name>A0A4R5ASD6_9FLAO</name>
<sequence length="457" mass="50029">MNLNFKNRAFMIKQSNSKKPINMISKKIYLLIAAFSVSIFTQAQQTPAAKQSKSVLILNGTAHLGNGEVIENSAIGFVDGKITLVADARVIRLAAGAYDVTIDASGKHVYPGFIAPNSTLGLVEIDAIKSSDDEDEIGAMNPNVRSIVAYTADSKVIETVRPNGILMAQITPRGGVISGSSSIVQLDAWHWKDALVKENDGIHINFPTTFRRGGSRFDPGNIEANKDYSKQILELSAFLSNAKAYLGDSSKERNLVLESTKGLYDGSQTLFIHANEEKQIIDAVQFAKENGIKKMVIVGGYEAYKTAELLQKNNIGVLLKRVHEMPENDDHDIDLPYKAAKLLTEKGVLVGLENSGAHERMNTRNLPFLAGTCAAYGLDKEKALKLITSNTAKILGIDAQCGTLEQGKDATLFVSEGDALDMRTNKLTNAFIQGRMISLETHQTKMNDRYKTKYNQK</sequence>
<dbReference type="PANTHER" id="PTHR43135:SF3">
    <property type="entry name" value="ALPHA-D-RIBOSE 1-METHYLPHOSPHONATE 5-TRIPHOSPHATE DIPHOSPHATASE"/>
    <property type="match status" value="1"/>
</dbReference>
<reference evidence="2 3" key="1">
    <citation type="submission" date="2019-03" db="EMBL/GenBank/DDBJ databases">
        <title>Flavobacterium AT-3-2 sp. nov., isolated from arctic soil.</title>
        <authorList>
            <person name="Chaudhary D.K."/>
        </authorList>
    </citation>
    <scope>NUCLEOTIDE SEQUENCE [LARGE SCALE GENOMIC DNA]</scope>
    <source>
        <strain evidence="2 3">AT-3-2</strain>
    </source>
</reference>
<evidence type="ECO:0000259" key="1">
    <source>
        <dbReference type="Pfam" id="PF01979"/>
    </source>
</evidence>
<dbReference type="AlphaFoldDB" id="A0A4R5ASD6"/>
<gene>
    <name evidence="2" type="ORF">E0F89_14560</name>
</gene>
<dbReference type="Gene3D" id="3.20.20.140">
    <property type="entry name" value="Metal-dependent hydrolases"/>
    <property type="match status" value="1"/>
</dbReference>
<dbReference type="PANTHER" id="PTHR43135">
    <property type="entry name" value="ALPHA-D-RIBOSE 1-METHYLPHOSPHONATE 5-TRIPHOSPHATE DIPHOSPHATASE"/>
    <property type="match status" value="1"/>
</dbReference>
<dbReference type="Proteomes" id="UP000295278">
    <property type="component" value="Unassembled WGS sequence"/>
</dbReference>
<comment type="caution">
    <text evidence="2">The sequence shown here is derived from an EMBL/GenBank/DDBJ whole genome shotgun (WGS) entry which is preliminary data.</text>
</comment>
<dbReference type="InterPro" id="IPR006680">
    <property type="entry name" value="Amidohydro-rel"/>
</dbReference>
<protein>
    <submittedName>
        <fullName evidence="2">Amidohydrolase</fullName>
    </submittedName>
</protein>
<dbReference type="OrthoDB" id="783596at2"/>
<evidence type="ECO:0000313" key="3">
    <source>
        <dbReference type="Proteomes" id="UP000295278"/>
    </source>
</evidence>
<dbReference type="SUPFAM" id="SSF51338">
    <property type="entry name" value="Composite domain of metallo-dependent hydrolases"/>
    <property type="match status" value="1"/>
</dbReference>
<dbReference type="InterPro" id="IPR011059">
    <property type="entry name" value="Metal-dep_hydrolase_composite"/>
</dbReference>
<keyword evidence="2" id="KW-0378">Hydrolase</keyword>
<keyword evidence="3" id="KW-1185">Reference proteome</keyword>
<organism evidence="2 3">
    <name type="scientific">Flavobacterium caseinilyticum</name>
    <dbReference type="NCBI Taxonomy" id="2541732"/>
    <lineage>
        <taxon>Bacteria</taxon>
        <taxon>Pseudomonadati</taxon>
        <taxon>Bacteroidota</taxon>
        <taxon>Flavobacteriia</taxon>
        <taxon>Flavobacteriales</taxon>
        <taxon>Flavobacteriaceae</taxon>
        <taxon>Flavobacterium</taxon>
    </lineage>
</organism>
<feature type="domain" description="Amidohydrolase-related" evidence="1">
    <location>
        <begin position="279"/>
        <end position="430"/>
    </location>
</feature>
<evidence type="ECO:0000313" key="2">
    <source>
        <dbReference type="EMBL" id="TDD74719.1"/>
    </source>
</evidence>
<dbReference type="SUPFAM" id="SSF51556">
    <property type="entry name" value="Metallo-dependent hydrolases"/>
    <property type="match status" value="1"/>
</dbReference>
<dbReference type="Pfam" id="PF01979">
    <property type="entry name" value="Amidohydro_1"/>
    <property type="match status" value="1"/>
</dbReference>
<dbReference type="InterPro" id="IPR051781">
    <property type="entry name" value="Metallo-dep_Hydrolase"/>
</dbReference>
<dbReference type="InterPro" id="IPR032466">
    <property type="entry name" value="Metal_Hydrolase"/>
</dbReference>
<dbReference type="GO" id="GO:0016810">
    <property type="term" value="F:hydrolase activity, acting on carbon-nitrogen (but not peptide) bonds"/>
    <property type="evidence" value="ECO:0007669"/>
    <property type="project" value="InterPro"/>
</dbReference>
<dbReference type="EMBL" id="SMFM01000008">
    <property type="protein sequence ID" value="TDD74719.1"/>
    <property type="molecule type" value="Genomic_DNA"/>
</dbReference>